<dbReference type="HAMAP" id="MF_00315">
    <property type="entry name" value="DXP_synth"/>
    <property type="match status" value="1"/>
</dbReference>
<comment type="pathway">
    <text evidence="1 10">Metabolic intermediate biosynthesis; 1-deoxy-D-xylulose 5-phosphate biosynthesis; 1-deoxy-D-xylulose 5-phosphate from D-glyceraldehyde 3-phosphate and pyruvate: step 1/1.</text>
</comment>
<dbReference type="GO" id="GO:0016114">
    <property type="term" value="P:terpenoid biosynthetic process"/>
    <property type="evidence" value="ECO:0007669"/>
    <property type="project" value="UniProtKB-UniRule"/>
</dbReference>
<dbReference type="Pfam" id="PF02780">
    <property type="entry name" value="Transketolase_C"/>
    <property type="match status" value="1"/>
</dbReference>
<dbReference type="SUPFAM" id="SSF52922">
    <property type="entry name" value="TK C-terminal domain-like"/>
    <property type="match status" value="1"/>
</dbReference>
<dbReference type="NCBIfam" id="TIGR00204">
    <property type="entry name" value="dxs"/>
    <property type="match status" value="1"/>
</dbReference>
<comment type="subunit">
    <text evidence="3 10">Homodimer.</text>
</comment>
<proteinExistence type="inferred from homology"/>
<dbReference type="InterPro" id="IPR033248">
    <property type="entry name" value="Transketolase_C"/>
</dbReference>
<comment type="similarity">
    <text evidence="2 10">Belongs to the transketolase family. DXPS subfamily.</text>
</comment>
<dbReference type="Gene3D" id="3.40.50.920">
    <property type="match status" value="1"/>
</dbReference>
<comment type="function">
    <text evidence="10">Catalyzes the acyloin condensation reaction between C atoms 2 and 3 of pyruvate and glyceraldehyde 3-phosphate to yield 1-deoxy-D-xylulose-5-phosphate (DXP).</text>
</comment>
<dbReference type="CDD" id="cd02007">
    <property type="entry name" value="TPP_DXS"/>
    <property type="match status" value="1"/>
</dbReference>
<feature type="binding site" evidence="10">
    <location>
        <position position="76"/>
    </location>
    <ligand>
        <name>thiamine diphosphate</name>
        <dbReference type="ChEBI" id="CHEBI:58937"/>
    </ligand>
</feature>
<reference evidence="12" key="2">
    <citation type="journal article" date="2021" name="PeerJ">
        <title>Extensive microbial diversity within the chicken gut microbiome revealed by metagenomics and culture.</title>
        <authorList>
            <person name="Gilroy R."/>
            <person name="Ravi A."/>
            <person name="Getino M."/>
            <person name="Pursley I."/>
            <person name="Horton D.L."/>
            <person name="Alikhan N.F."/>
            <person name="Baker D."/>
            <person name="Gharbi K."/>
            <person name="Hall N."/>
            <person name="Watson M."/>
            <person name="Adriaenssens E.M."/>
            <person name="Foster-Nyarko E."/>
            <person name="Jarju S."/>
            <person name="Secka A."/>
            <person name="Antonio M."/>
            <person name="Oren A."/>
            <person name="Chaudhuri R.R."/>
            <person name="La Ragione R."/>
            <person name="Hildebrand F."/>
            <person name="Pallen M.J."/>
        </authorList>
    </citation>
    <scope>NUCLEOTIDE SEQUENCE</scope>
    <source>
        <strain evidence="12">CHK191-8634</strain>
    </source>
</reference>
<dbReference type="InterPro" id="IPR049557">
    <property type="entry name" value="Transketolase_CS"/>
</dbReference>
<dbReference type="FunFam" id="3.40.50.970:FF:000005">
    <property type="entry name" value="1-deoxy-D-xylulose-5-phosphate synthase"/>
    <property type="match status" value="1"/>
</dbReference>
<accession>A0A9D1LLY6</accession>
<feature type="binding site" evidence="10">
    <location>
        <position position="177"/>
    </location>
    <ligand>
        <name>Mg(2+)</name>
        <dbReference type="ChEBI" id="CHEBI:18420"/>
    </ligand>
</feature>
<dbReference type="SMART" id="SM00861">
    <property type="entry name" value="Transket_pyr"/>
    <property type="match status" value="1"/>
</dbReference>
<dbReference type="GO" id="GO:0008661">
    <property type="term" value="F:1-deoxy-D-xylulose-5-phosphate synthase activity"/>
    <property type="evidence" value="ECO:0007669"/>
    <property type="project" value="UniProtKB-UniRule"/>
</dbReference>
<reference evidence="12" key="1">
    <citation type="submission" date="2020-10" db="EMBL/GenBank/DDBJ databases">
        <authorList>
            <person name="Gilroy R."/>
        </authorList>
    </citation>
    <scope>NUCLEOTIDE SEQUENCE</scope>
    <source>
        <strain evidence="12">CHK191-8634</strain>
    </source>
</reference>
<comment type="cofactor">
    <cofactor evidence="10">
        <name>Mg(2+)</name>
        <dbReference type="ChEBI" id="CHEBI:18420"/>
    </cofactor>
    <text evidence="10">Binds 1 Mg(2+) ion per subunit.</text>
</comment>
<dbReference type="GO" id="GO:0019288">
    <property type="term" value="P:isopentenyl diphosphate biosynthetic process, methylerythritol 4-phosphate pathway"/>
    <property type="evidence" value="ECO:0007669"/>
    <property type="project" value="TreeGrafter"/>
</dbReference>
<keyword evidence="8 10" id="KW-0786">Thiamine pyrophosphate</keyword>
<dbReference type="NCBIfam" id="NF003933">
    <property type="entry name" value="PRK05444.2-2"/>
    <property type="match status" value="1"/>
</dbReference>
<protein>
    <recommendedName>
        <fullName evidence="10">1-deoxy-D-xylulose-5-phosphate synthase</fullName>
        <ecNumber evidence="10">2.2.1.7</ecNumber>
    </recommendedName>
    <alternativeName>
        <fullName evidence="10">1-deoxyxylulose-5-phosphate synthase</fullName>
        <shortName evidence="10">DXP synthase</shortName>
        <shortName evidence="10">DXPS</shortName>
    </alternativeName>
</protein>
<dbReference type="InterPro" id="IPR009014">
    <property type="entry name" value="Transketo_C/PFOR_II"/>
</dbReference>
<dbReference type="InterPro" id="IPR029061">
    <property type="entry name" value="THDP-binding"/>
</dbReference>
<dbReference type="Gene3D" id="3.40.50.970">
    <property type="match status" value="2"/>
</dbReference>
<keyword evidence="6 10" id="KW-0460">Magnesium</keyword>
<name>A0A9D1LLY6_9CLOT</name>
<evidence type="ECO:0000256" key="9">
    <source>
        <dbReference type="ARBA" id="ARBA00023229"/>
    </source>
</evidence>
<evidence type="ECO:0000256" key="5">
    <source>
        <dbReference type="ARBA" id="ARBA00022723"/>
    </source>
</evidence>
<feature type="binding site" evidence="10">
    <location>
        <position position="177"/>
    </location>
    <ligand>
        <name>thiamine diphosphate</name>
        <dbReference type="ChEBI" id="CHEBI:58937"/>
    </ligand>
</feature>
<comment type="caution">
    <text evidence="12">The sequence shown here is derived from an EMBL/GenBank/DDBJ whole genome shotgun (WGS) entry which is preliminary data.</text>
</comment>
<keyword evidence="5 10" id="KW-0479">Metal-binding</keyword>
<comment type="catalytic activity">
    <reaction evidence="10">
        <text>D-glyceraldehyde 3-phosphate + pyruvate + H(+) = 1-deoxy-D-xylulose 5-phosphate + CO2</text>
        <dbReference type="Rhea" id="RHEA:12605"/>
        <dbReference type="ChEBI" id="CHEBI:15361"/>
        <dbReference type="ChEBI" id="CHEBI:15378"/>
        <dbReference type="ChEBI" id="CHEBI:16526"/>
        <dbReference type="ChEBI" id="CHEBI:57792"/>
        <dbReference type="ChEBI" id="CHEBI:59776"/>
        <dbReference type="EC" id="2.2.1.7"/>
    </reaction>
</comment>
<dbReference type="AlphaFoldDB" id="A0A9D1LLY6"/>
<feature type="binding site" evidence="10">
    <location>
        <position position="367"/>
    </location>
    <ligand>
        <name>thiamine diphosphate</name>
        <dbReference type="ChEBI" id="CHEBI:58937"/>
    </ligand>
</feature>
<dbReference type="EC" id="2.2.1.7" evidence="10"/>
<evidence type="ECO:0000256" key="6">
    <source>
        <dbReference type="ARBA" id="ARBA00022842"/>
    </source>
</evidence>
<evidence type="ECO:0000256" key="8">
    <source>
        <dbReference type="ARBA" id="ARBA00023052"/>
    </source>
</evidence>
<sequence>MANTPILDQINCPEDLKKLRQDQLAELCSEIREFLIENVSKTGGHLSANLGAVEISVGLHRVFSSPEDHLMFDVGHQCYTHKLLTGRKERFSTLRQLDGLSGFLRPDESKHDCFISGHASNSISAALGMARASRLRGEACSTVCVIGDGALTGGMVYEALNDAGQSHEPLIIVFNDNEMSIGKNVGALAKRLSTMRSKPGYFKLKWRVKHFLCRFPNGDRLIRWISARKNRIKVALLKETLFEIMGFRYLGPADGNDITAVCDLLDEAKSLRRPVVVHLKTVKGKGYFRSEVSPDRFHGVSAFDVISGQPRKQSGIGFSDAFGAALTAYADTDSSICAVTAAMEAGTGLSMFAQRFPERFFDVGIAEEHAVTMSAGMAVGGLRPVCAIYSTFLQRGYDQLLHDVAIQQTHVVFAVDRAGLVGEDGQTHQGIFDVPYLTSVPNMTVLSPSTHAELQTALRQALYDYDGPVAVRYPRGSERDVRGDTFDRSIALLHDGSDITLVSYGILINEVMRAAALLDAQGVKAEVVKLNCLTDFDWQVLSRSVQKTGRLVVAEDCAESGCIGEKLIARLAQDGNLPSFVRLVNLKDRFIPEGKVDQLYQRYGIDGSAIAAVALEGFEVERQKKA</sequence>
<evidence type="ECO:0000256" key="4">
    <source>
        <dbReference type="ARBA" id="ARBA00022679"/>
    </source>
</evidence>
<dbReference type="PANTHER" id="PTHR43322:SF5">
    <property type="entry name" value="1-DEOXY-D-XYLULOSE-5-PHOSPHATE SYNTHASE, CHLOROPLASTIC"/>
    <property type="match status" value="1"/>
</dbReference>
<keyword evidence="4 10" id="KW-0808">Transferase</keyword>
<feature type="domain" description="Transketolase-like pyrimidine-binding" evidence="11">
    <location>
        <begin position="316"/>
        <end position="480"/>
    </location>
</feature>
<dbReference type="GO" id="GO:0030976">
    <property type="term" value="F:thiamine pyrophosphate binding"/>
    <property type="evidence" value="ECO:0007669"/>
    <property type="project" value="UniProtKB-UniRule"/>
</dbReference>
<evidence type="ECO:0000256" key="3">
    <source>
        <dbReference type="ARBA" id="ARBA00011738"/>
    </source>
</evidence>
<dbReference type="CDD" id="cd07033">
    <property type="entry name" value="TPP_PYR_DXS_TK_like"/>
    <property type="match status" value="1"/>
</dbReference>
<keyword evidence="9 10" id="KW-0414">Isoprene biosynthesis</keyword>
<feature type="binding site" evidence="10">
    <location>
        <begin position="149"/>
        <end position="150"/>
    </location>
    <ligand>
        <name>thiamine diphosphate</name>
        <dbReference type="ChEBI" id="CHEBI:58937"/>
    </ligand>
</feature>
<dbReference type="GO" id="GO:0009228">
    <property type="term" value="P:thiamine biosynthetic process"/>
    <property type="evidence" value="ECO:0007669"/>
    <property type="project" value="UniProtKB-UniRule"/>
</dbReference>
<dbReference type="Pfam" id="PF02779">
    <property type="entry name" value="Transket_pyr"/>
    <property type="match status" value="1"/>
</dbReference>
<dbReference type="EMBL" id="DVMR01000063">
    <property type="protein sequence ID" value="HIU44296.1"/>
    <property type="molecule type" value="Genomic_DNA"/>
</dbReference>
<dbReference type="InterPro" id="IPR005477">
    <property type="entry name" value="Dxylulose-5-P_synthase"/>
</dbReference>
<evidence type="ECO:0000313" key="13">
    <source>
        <dbReference type="Proteomes" id="UP000824073"/>
    </source>
</evidence>
<evidence type="ECO:0000313" key="12">
    <source>
        <dbReference type="EMBL" id="HIU44296.1"/>
    </source>
</evidence>
<feature type="binding site" evidence="10">
    <location>
        <position position="148"/>
    </location>
    <ligand>
        <name>Mg(2+)</name>
        <dbReference type="ChEBI" id="CHEBI:18420"/>
    </ligand>
</feature>
<evidence type="ECO:0000256" key="7">
    <source>
        <dbReference type="ARBA" id="ARBA00022977"/>
    </source>
</evidence>
<dbReference type="GO" id="GO:0000287">
    <property type="term" value="F:magnesium ion binding"/>
    <property type="evidence" value="ECO:0007669"/>
    <property type="project" value="UniProtKB-UniRule"/>
</dbReference>
<gene>
    <name evidence="10" type="primary">dxs</name>
    <name evidence="12" type="ORF">IAB67_08390</name>
</gene>
<organism evidence="12 13">
    <name type="scientific">Candidatus Ventrousia excrementavium</name>
    <dbReference type="NCBI Taxonomy" id="2840961"/>
    <lineage>
        <taxon>Bacteria</taxon>
        <taxon>Bacillati</taxon>
        <taxon>Bacillota</taxon>
        <taxon>Clostridia</taxon>
        <taxon>Eubacteriales</taxon>
        <taxon>Clostridiaceae</taxon>
        <taxon>Clostridiaceae incertae sedis</taxon>
        <taxon>Candidatus Ventrousia</taxon>
    </lineage>
</organism>
<dbReference type="Pfam" id="PF13292">
    <property type="entry name" value="DXP_synthase_N"/>
    <property type="match status" value="1"/>
</dbReference>
<dbReference type="SUPFAM" id="SSF52518">
    <property type="entry name" value="Thiamin diphosphate-binding fold (THDP-binding)"/>
    <property type="match status" value="1"/>
</dbReference>
<dbReference type="PANTHER" id="PTHR43322">
    <property type="entry name" value="1-D-DEOXYXYLULOSE 5-PHOSPHATE SYNTHASE-RELATED"/>
    <property type="match status" value="1"/>
</dbReference>
<keyword evidence="7 10" id="KW-0784">Thiamine biosynthesis</keyword>
<evidence type="ECO:0000259" key="11">
    <source>
        <dbReference type="SMART" id="SM00861"/>
    </source>
</evidence>
<dbReference type="GO" id="GO:0005829">
    <property type="term" value="C:cytosol"/>
    <property type="evidence" value="ECO:0007669"/>
    <property type="project" value="TreeGrafter"/>
</dbReference>
<feature type="binding site" evidence="10">
    <location>
        <position position="287"/>
    </location>
    <ligand>
        <name>thiamine diphosphate</name>
        <dbReference type="ChEBI" id="CHEBI:58937"/>
    </ligand>
</feature>
<evidence type="ECO:0000256" key="1">
    <source>
        <dbReference type="ARBA" id="ARBA00004980"/>
    </source>
</evidence>
<evidence type="ECO:0000256" key="10">
    <source>
        <dbReference type="HAMAP-Rule" id="MF_00315"/>
    </source>
</evidence>
<dbReference type="PROSITE" id="PS00801">
    <property type="entry name" value="TRANSKETOLASE_1"/>
    <property type="match status" value="1"/>
</dbReference>
<evidence type="ECO:0000256" key="2">
    <source>
        <dbReference type="ARBA" id="ARBA00011081"/>
    </source>
</evidence>
<dbReference type="InterPro" id="IPR005475">
    <property type="entry name" value="Transketolase-like_Pyr-bd"/>
</dbReference>
<dbReference type="Proteomes" id="UP000824073">
    <property type="component" value="Unassembled WGS sequence"/>
</dbReference>
<feature type="binding site" evidence="10">
    <location>
        <begin position="117"/>
        <end position="119"/>
    </location>
    <ligand>
        <name>thiamine diphosphate</name>
        <dbReference type="ChEBI" id="CHEBI:58937"/>
    </ligand>
</feature>
<comment type="cofactor">
    <cofactor evidence="10">
        <name>thiamine diphosphate</name>
        <dbReference type="ChEBI" id="CHEBI:58937"/>
    </cofactor>
    <text evidence="10">Binds 1 thiamine pyrophosphate per subunit.</text>
</comment>